<comment type="subcellular location">
    <subcellularLocation>
        <location evidence="1">Membrane</location>
        <topology evidence="1">Single-pass membrane protein</topology>
    </subcellularLocation>
</comment>
<evidence type="ECO:0000313" key="8">
    <source>
        <dbReference type="Proteomes" id="UP000307790"/>
    </source>
</evidence>
<dbReference type="GO" id="GO:0005886">
    <property type="term" value="C:plasma membrane"/>
    <property type="evidence" value="ECO:0007669"/>
    <property type="project" value="InterPro"/>
</dbReference>
<protein>
    <recommendedName>
        <fullName evidence="6">Translocation and assembly module TamB C-terminal domain-containing protein</fullName>
    </recommendedName>
</protein>
<dbReference type="PANTHER" id="PTHR36985">
    <property type="entry name" value="TRANSLOCATION AND ASSEMBLY MODULE SUBUNIT TAMB"/>
    <property type="match status" value="1"/>
</dbReference>
<feature type="compositionally biased region" description="Basic and acidic residues" evidence="5">
    <location>
        <begin position="182"/>
        <end position="192"/>
    </location>
</feature>
<accession>A0A5R9II84</accession>
<dbReference type="OrthoDB" id="5555605at2"/>
<keyword evidence="3" id="KW-1133">Transmembrane helix</keyword>
<keyword evidence="4" id="KW-0472">Membrane</keyword>
<evidence type="ECO:0000256" key="2">
    <source>
        <dbReference type="ARBA" id="ARBA00022692"/>
    </source>
</evidence>
<dbReference type="GO" id="GO:0097347">
    <property type="term" value="C:TAM protein secretion complex"/>
    <property type="evidence" value="ECO:0007669"/>
    <property type="project" value="TreeGrafter"/>
</dbReference>
<reference evidence="7 8" key="1">
    <citation type="submission" date="2019-05" db="EMBL/GenBank/DDBJ databases">
        <title>Genome sequences of Thalassotalea litorea 1K03283.</title>
        <authorList>
            <person name="Zhang D."/>
        </authorList>
    </citation>
    <scope>NUCLEOTIDE SEQUENCE [LARGE SCALE GENOMIC DNA]</scope>
    <source>
        <strain evidence="7 8">MCCC 1K03283</strain>
    </source>
</reference>
<dbReference type="Pfam" id="PF04357">
    <property type="entry name" value="TamB"/>
    <property type="match status" value="1"/>
</dbReference>
<proteinExistence type="predicted"/>
<evidence type="ECO:0000256" key="5">
    <source>
        <dbReference type="SAM" id="MobiDB-lite"/>
    </source>
</evidence>
<dbReference type="AlphaFoldDB" id="A0A5R9II84"/>
<organism evidence="7 8">
    <name type="scientific">Thalassotalea litorea</name>
    <dbReference type="NCBI Taxonomy" id="2020715"/>
    <lineage>
        <taxon>Bacteria</taxon>
        <taxon>Pseudomonadati</taxon>
        <taxon>Pseudomonadota</taxon>
        <taxon>Gammaproteobacteria</taxon>
        <taxon>Alteromonadales</taxon>
        <taxon>Colwelliaceae</taxon>
        <taxon>Thalassotalea</taxon>
    </lineage>
</organism>
<evidence type="ECO:0000256" key="3">
    <source>
        <dbReference type="ARBA" id="ARBA00022989"/>
    </source>
</evidence>
<feature type="region of interest" description="Disordered" evidence="5">
    <location>
        <begin position="182"/>
        <end position="212"/>
    </location>
</feature>
<dbReference type="InterPro" id="IPR007452">
    <property type="entry name" value="TamB_C"/>
</dbReference>
<evidence type="ECO:0000259" key="6">
    <source>
        <dbReference type="Pfam" id="PF04357"/>
    </source>
</evidence>
<keyword evidence="2" id="KW-0812">Transmembrane</keyword>
<evidence type="ECO:0000313" key="7">
    <source>
        <dbReference type="EMBL" id="TLU65244.1"/>
    </source>
</evidence>
<feature type="compositionally biased region" description="Low complexity" evidence="5">
    <location>
        <begin position="193"/>
        <end position="206"/>
    </location>
</feature>
<sequence length="1280" mass="140921">MKLKSIGKWLLSFVLTMLVLLPLLIFTQMGNRLIIAGLNLLPFLKMDFEQGHILSDASFKRIELDFTVIIIRIDDLNYSLQARCLANSKLCITAMQASGVYIDMPDIDDDEQEKQDADNQLIVLPIDLRIENVEVTQFIFKQSAIAIQASEFSANLHASDSHVTVSDGQLAHLDVTLLDDAHSKASEDKDSKPGNTEPNTETNTKPKVNDKVSKSANESTWALAQLPDVFIPIDLQLLEFNLENFALKLAPDPEKIAPIHTSKLTLAARWSGFLLDVERFELASKDYGRADINGHMDWQYPWGTEFILNTEIDKFPWYEPLQGSKQRVNVSGDFSQLSVQLTSDGPIKLTADVQTDLVDSKLPFVANVQSPKLDLQPLVAQPLVVKKVQSQISGDLQSQQVNAQLVLQGFGYQQGALTLTGIHRKQALNLSSFRFHDTPSDSVISGQLDLDYGAELIVKLDANLPGFQLPEVTVGTVPIQGRVKGQVHLFTKLDTNQLPKSLEQPGKWQLSSYNTNLEGIVNEQPAAVAANFSIDQDLAVKDAMLQVRFQDSLLNLEGYSDENWHVNGTLQGAEFHRWHPMLQGQLNGDIRIRGELMVPNLVVDASVQNVQYQNIRVPDADIDISYWPSRSHKAQVSIGSESVNIGKYQASGIAALLQGDLSRQQLTLDSQGDFPVHLVVENQLDLEQLTSQLDIQEAHLRYLEHLWALEKGFSSTVDINQQLVTLSPHCWQQGDNEICVTQPGKLANDGDIALGWHLQLGDYDHFLLGKKVKVDSRISGKANVSWQALKMNQLQLENTIEKGSLTLIGDEQQSTLLTWTQGHINAQADESQATLDLFLNRDDDTQLIAGDARIDLGQDTLPMQGNLDIERFQIHLIEELVPGMSRARGDFSAAIDFSGSVTAPILSGTMSLHDGELATYQSPNTIDHIDVDMVFKGQSADVEGGFLIKDHPGEITANLDWRDGFNANARLFAEKLPILFPPSLDALVSTDIHLDLEGQLAKISGEISVLDGLLKLEDLPEGSVELSDDAVIVDASGKQVKKEKTFAVTSDVDLAINPKFRLKGQGFKGNLGGKLKIRQEKFQPVQLFGVLKIANGNYKAYGQDLDVKSGEITFVGSPSNPTINVKAVREIKDESVTAGLSIIGPTDALSLTFFSNPSMPQPEILSYITRGRGLDSNSGGGAAVGVALASALTKTTPLQNVVQKLPLLTDVSLDAEVEGDITQATISGYLGERIFLKYGVGVYEPINELTVRLYLMSRLWLETVSGLENSADIYYSFEID</sequence>
<dbReference type="EMBL" id="VCBC01000007">
    <property type="protein sequence ID" value="TLU65244.1"/>
    <property type="molecule type" value="Genomic_DNA"/>
</dbReference>
<dbReference type="GO" id="GO:0009306">
    <property type="term" value="P:protein secretion"/>
    <property type="evidence" value="ECO:0007669"/>
    <property type="project" value="InterPro"/>
</dbReference>
<gene>
    <name evidence="7" type="ORF">FE810_08080</name>
</gene>
<feature type="domain" description="Translocation and assembly module TamB C-terminal" evidence="6">
    <location>
        <begin position="954"/>
        <end position="1278"/>
    </location>
</feature>
<keyword evidence="8" id="KW-1185">Reference proteome</keyword>
<evidence type="ECO:0000256" key="4">
    <source>
        <dbReference type="ARBA" id="ARBA00023136"/>
    </source>
</evidence>
<name>A0A5R9II84_9GAMM</name>
<dbReference type="PANTHER" id="PTHR36985:SF1">
    <property type="entry name" value="TRANSLOCATION AND ASSEMBLY MODULE SUBUNIT TAMB"/>
    <property type="match status" value="1"/>
</dbReference>
<dbReference type="RefSeq" id="WP_138319547.1">
    <property type="nucleotide sequence ID" value="NZ_VCBC01000007.1"/>
</dbReference>
<evidence type="ECO:0000256" key="1">
    <source>
        <dbReference type="ARBA" id="ARBA00004167"/>
    </source>
</evidence>
<comment type="caution">
    <text evidence="7">The sequence shown here is derived from an EMBL/GenBank/DDBJ whole genome shotgun (WGS) entry which is preliminary data.</text>
</comment>
<dbReference type="Proteomes" id="UP000307790">
    <property type="component" value="Unassembled WGS sequence"/>
</dbReference>